<gene>
    <name evidence="3" type="ORF">ACFOSU_12290</name>
</gene>
<feature type="region of interest" description="Disordered" evidence="1">
    <location>
        <begin position="198"/>
        <end position="223"/>
    </location>
</feature>
<feature type="chain" id="PRO_5045297492" evidence="2">
    <location>
        <begin position="30"/>
        <end position="524"/>
    </location>
</feature>
<feature type="signal peptide" evidence="2">
    <location>
        <begin position="1"/>
        <end position="29"/>
    </location>
</feature>
<accession>A0ABV7EPL4</accession>
<evidence type="ECO:0000313" key="3">
    <source>
        <dbReference type="EMBL" id="MFC3104663.1"/>
    </source>
</evidence>
<dbReference type="Gene3D" id="2.40.160.10">
    <property type="entry name" value="Porin"/>
    <property type="match status" value="2"/>
</dbReference>
<protein>
    <submittedName>
        <fullName evidence="3">Uncharacterized protein</fullName>
    </submittedName>
</protein>
<evidence type="ECO:0000256" key="2">
    <source>
        <dbReference type="SAM" id="SignalP"/>
    </source>
</evidence>
<name>A0ABV7EPL4_9GAMM</name>
<proteinExistence type="predicted"/>
<organism evidence="3 4">
    <name type="scientific">Salinisphaera aquimarina</name>
    <dbReference type="NCBI Taxonomy" id="2094031"/>
    <lineage>
        <taxon>Bacteria</taxon>
        <taxon>Pseudomonadati</taxon>
        <taxon>Pseudomonadota</taxon>
        <taxon>Gammaproteobacteria</taxon>
        <taxon>Salinisphaerales</taxon>
        <taxon>Salinisphaeraceae</taxon>
        <taxon>Salinisphaera</taxon>
    </lineage>
</organism>
<dbReference type="EMBL" id="JBHRSS010000004">
    <property type="protein sequence ID" value="MFC3104663.1"/>
    <property type="molecule type" value="Genomic_DNA"/>
</dbReference>
<keyword evidence="2" id="KW-0732">Signal</keyword>
<reference evidence="4" key="1">
    <citation type="journal article" date="2019" name="Int. J. Syst. Evol. Microbiol.">
        <title>The Global Catalogue of Microorganisms (GCM) 10K type strain sequencing project: providing services to taxonomists for standard genome sequencing and annotation.</title>
        <authorList>
            <consortium name="The Broad Institute Genomics Platform"/>
            <consortium name="The Broad Institute Genome Sequencing Center for Infectious Disease"/>
            <person name="Wu L."/>
            <person name="Ma J."/>
        </authorList>
    </citation>
    <scope>NUCLEOTIDE SEQUENCE [LARGE SCALE GENOMIC DNA]</scope>
    <source>
        <strain evidence="4">KCTC 52640</strain>
    </source>
</reference>
<evidence type="ECO:0000256" key="1">
    <source>
        <dbReference type="SAM" id="MobiDB-lite"/>
    </source>
</evidence>
<keyword evidence="4" id="KW-1185">Reference proteome</keyword>
<dbReference type="InterPro" id="IPR023614">
    <property type="entry name" value="Porin_dom_sf"/>
</dbReference>
<sequence length="524" mass="57980">MKRFPKKGTALFIAAAATSAATLVAPAWAQSDADTGMVETAPTFRDKFMSQVVNGSEVHGRVGIYDFRRWHDTNQPYPGQPETDDDFNTQGTNYGAQIGLQTGRIYGFSAGAEFVYEDSFYGNNDAGTKLNCNLACDGPVENLTQGYLQFNGYGLQLRGGRQLLNTPLAGADQFTFLPRSFNGVSAVFRPLRMMGRMSASDPSASADSDRSGPQITQARVGDAQSYETDQYLPFDMTASMSEMPEWQLFAAKIDRYEGRGNADGFVRNNRYFNDVAGFWSVGTTFRDVAPSGQYIAQYYHYTFQQTQNSEYGEVGYMAPTFDADADYGGWAPYARAQWVHSYDVDDSRVEEGIDSDVFGLKLGVNTQELGFSVFGNFSPIHSGSFNDGQFLHPYTDLSGVLYTDTMNNGIQEIGPGWAAGARFDFTPTDNLSMYARYVKYQAKHGHYHDFYFNAGADGVISDADFTGEEVDDQNSDAIGIGLTYDLGGLWSQLAGLKINDNLGITRFDGAPNFYNNRVRFYYSF</sequence>
<comment type="caution">
    <text evidence="3">The sequence shown here is derived from an EMBL/GenBank/DDBJ whole genome shotgun (WGS) entry which is preliminary data.</text>
</comment>
<dbReference type="RefSeq" id="WP_380690006.1">
    <property type="nucleotide sequence ID" value="NZ_JBHRSS010000004.1"/>
</dbReference>
<dbReference type="Proteomes" id="UP001595462">
    <property type="component" value="Unassembled WGS sequence"/>
</dbReference>
<evidence type="ECO:0000313" key="4">
    <source>
        <dbReference type="Proteomes" id="UP001595462"/>
    </source>
</evidence>